<evidence type="ECO:0000313" key="2">
    <source>
        <dbReference type="Proteomes" id="UP000789525"/>
    </source>
</evidence>
<feature type="non-terminal residue" evidence="1">
    <location>
        <position position="1"/>
    </location>
</feature>
<organism evidence="1 2">
    <name type="scientific">Acaulospora colombiana</name>
    <dbReference type="NCBI Taxonomy" id="27376"/>
    <lineage>
        <taxon>Eukaryota</taxon>
        <taxon>Fungi</taxon>
        <taxon>Fungi incertae sedis</taxon>
        <taxon>Mucoromycota</taxon>
        <taxon>Glomeromycotina</taxon>
        <taxon>Glomeromycetes</taxon>
        <taxon>Diversisporales</taxon>
        <taxon>Acaulosporaceae</taxon>
        <taxon>Acaulospora</taxon>
    </lineage>
</organism>
<name>A0ACA9PIX9_9GLOM</name>
<evidence type="ECO:0000313" key="1">
    <source>
        <dbReference type="EMBL" id="CAG8704669.1"/>
    </source>
</evidence>
<sequence length="173" mass="18317">PRPALKSINKMGSLELACAKARIRDRRSEDTVDQTLILRSSSRASTRTSSSTTAATPTAIASKRLREDVEKDVPRKRASIIVAQRASSVTDSSCDTSITSDEIVTPDMSSLPPSSPQSVACQVPFPSDSGATKELVKKASLPVEVEVREDPLHGLAPLEANAAMVLASLFGGL</sequence>
<reference evidence="1" key="1">
    <citation type="submission" date="2021-06" db="EMBL/GenBank/DDBJ databases">
        <authorList>
            <person name="Kallberg Y."/>
            <person name="Tangrot J."/>
            <person name="Rosling A."/>
        </authorList>
    </citation>
    <scope>NUCLEOTIDE SEQUENCE</scope>
    <source>
        <strain evidence="1">CL356</strain>
    </source>
</reference>
<protein>
    <submittedName>
        <fullName evidence="1">11545_t:CDS:1</fullName>
    </submittedName>
</protein>
<keyword evidence="2" id="KW-1185">Reference proteome</keyword>
<accession>A0ACA9PIX9</accession>
<proteinExistence type="predicted"/>
<dbReference type="Proteomes" id="UP000789525">
    <property type="component" value="Unassembled WGS sequence"/>
</dbReference>
<dbReference type="EMBL" id="CAJVPT010033407">
    <property type="protein sequence ID" value="CAG8704669.1"/>
    <property type="molecule type" value="Genomic_DNA"/>
</dbReference>
<gene>
    <name evidence="1" type="ORF">ACOLOM_LOCUS10398</name>
</gene>
<comment type="caution">
    <text evidence="1">The sequence shown here is derived from an EMBL/GenBank/DDBJ whole genome shotgun (WGS) entry which is preliminary data.</text>
</comment>